<feature type="transmembrane region" description="Helical" evidence="12">
    <location>
        <begin position="415"/>
        <end position="432"/>
    </location>
</feature>
<keyword evidence="9 11" id="KW-0472">Membrane</keyword>
<comment type="similarity">
    <text evidence="3 11">Belongs to the membrane-bound acyltransferase family.</text>
</comment>
<name>A0A916S0G8_9HYPH</name>
<evidence type="ECO:0000256" key="2">
    <source>
        <dbReference type="ARBA" id="ARBA00005182"/>
    </source>
</evidence>
<keyword evidence="11" id="KW-0808">Transferase</keyword>
<keyword evidence="6 12" id="KW-0812">Transmembrane</keyword>
<feature type="transmembrane region" description="Helical" evidence="12">
    <location>
        <begin position="148"/>
        <end position="167"/>
    </location>
</feature>
<dbReference type="InterPro" id="IPR004299">
    <property type="entry name" value="MBOAT_fam"/>
</dbReference>
<comment type="pathway">
    <text evidence="2">Glycan biosynthesis; alginate biosynthesis.</text>
</comment>
<feature type="transmembrane region" description="Helical" evidence="12">
    <location>
        <begin position="453"/>
        <end position="475"/>
    </location>
</feature>
<dbReference type="Proteomes" id="UP000636264">
    <property type="component" value="Unassembled WGS sequence"/>
</dbReference>
<feature type="transmembrane region" description="Helical" evidence="12">
    <location>
        <begin position="212"/>
        <end position="237"/>
    </location>
</feature>
<evidence type="ECO:0000256" key="6">
    <source>
        <dbReference type="ARBA" id="ARBA00022692"/>
    </source>
</evidence>
<keyword evidence="11" id="KW-0012">Acyltransferase</keyword>
<feature type="transmembrane region" description="Helical" evidence="12">
    <location>
        <begin position="362"/>
        <end position="381"/>
    </location>
</feature>
<feature type="transmembrane region" description="Helical" evidence="12">
    <location>
        <begin position="309"/>
        <end position="325"/>
    </location>
</feature>
<dbReference type="PANTHER" id="PTHR13285">
    <property type="entry name" value="ACYLTRANSFERASE"/>
    <property type="match status" value="1"/>
</dbReference>
<keyword evidence="14" id="KW-1185">Reference proteome</keyword>
<dbReference type="PANTHER" id="PTHR13285:SF18">
    <property type="entry name" value="PROTEIN-CYSTEINE N-PALMITOYLTRANSFERASE RASP"/>
    <property type="match status" value="1"/>
</dbReference>
<evidence type="ECO:0000256" key="1">
    <source>
        <dbReference type="ARBA" id="ARBA00004651"/>
    </source>
</evidence>
<keyword evidence="7" id="KW-0016">Alginate biosynthesis</keyword>
<dbReference type="InterPro" id="IPR024194">
    <property type="entry name" value="Ac/AlaTfrase_AlgI/DltB"/>
</dbReference>
<reference evidence="13" key="1">
    <citation type="journal article" date="2014" name="Int. J. Syst. Evol. Microbiol.">
        <title>Complete genome sequence of Corynebacterium casei LMG S-19264T (=DSM 44701T), isolated from a smear-ripened cheese.</title>
        <authorList>
            <consortium name="US DOE Joint Genome Institute (JGI-PGF)"/>
            <person name="Walter F."/>
            <person name="Albersmeier A."/>
            <person name="Kalinowski J."/>
            <person name="Ruckert C."/>
        </authorList>
    </citation>
    <scope>NUCLEOTIDE SEQUENCE</scope>
    <source>
        <strain evidence="13">CGMCC 1.15320</strain>
    </source>
</reference>
<comment type="caution">
    <text evidence="13">The sequence shown here is derived from an EMBL/GenBank/DDBJ whole genome shotgun (WGS) entry which is preliminary data.</text>
</comment>
<evidence type="ECO:0000256" key="4">
    <source>
        <dbReference type="ARBA" id="ARBA00016084"/>
    </source>
</evidence>
<feature type="transmembrane region" description="Helical" evidence="12">
    <location>
        <begin position="5"/>
        <end position="22"/>
    </location>
</feature>
<feature type="transmembrane region" description="Helical" evidence="12">
    <location>
        <begin position="179"/>
        <end position="200"/>
    </location>
</feature>
<dbReference type="GO" id="GO:0016746">
    <property type="term" value="F:acyltransferase activity"/>
    <property type="evidence" value="ECO:0007669"/>
    <property type="project" value="UniProtKB-KW"/>
</dbReference>
<dbReference type="Pfam" id="PF03062">
    <property type="entry name" value="MBOAT"/>
    <property type="match status" value="1"/>
</dbReference>
<protein>
    <recommendedName>
        <fullName evidence="4">Probable alginate O-acetylase AlgI</fullName>
    </recommendedName>
    <alternativeName>
        <fullName evidence="10">Alginate biosynthesis protein AlgI</fullName>
    </alternativeName>
</protein>
<evidence type="ECO:0000313" key="14">
    <source>
        <dbReference type="Proteomes" id="UP000636264"/>
    </source>
</evidence>
<reference evidence="13" key="2">
    <citation type="submission" date="2020-09" db="EMBL/GenBank/DDBJ databases">
        <authorList>
            <person name="Sun Q."/>
            <person name="Zhou Y."/>
        </authorList>
    </citation>
    <scope>NUCLEOTIDE SEQUENCE</scope>
    <source>
        <strain evidence="13">CGMCC 1.15320</strain>
    </source>
</reference>
<accession>A0A916S0G8</accession>
<evidence type="ECO:0000256" key="8">
    <source>
        <dbReference type="ARBA" id="ARBA00022989"/>
    </source>
</evidence>
<evidence type="ECO:0000256" key="10">
    <source>
        <dbReference type="ARBA" id="ARBA00031030"/>
    </source>
</evidence>
<dbReference type="AlphaFoldDB" id="A0A916S0G8"/>
<evidence type="ECO:0000256" key="11">
    <source>
        <dbReference type="PIRNR" id="PIRNR016636"/>
    </source>
</evidence>
<dbReference type="RefSeq" id="WP_188722571.1">
    <property type="nucleotide sequence ID" value="NZ_BMIF01000015.1"/>
</dbReference>
<gene>
    <name evidence="13" type="ORF">GCM10011385_36720</name>
</gene>
<feature type="transmembrane region" description="Helical" evidence="12">
    <location>
        <begin position="118"/>
        <end position="136"/>
    </location>
</feature>
<dbReference type="InterPro" id="IPR051085">
    <property type="entry name" value="MB_O-acyltransferase"/>
</dbReference>
<evidence type="ECO:0000256" key="5">
    <source>
        <dbReference type="ARBA" id="ARBA00022475"/>
    </source>
</evidence>
<evidence type="ECO:0000256" key="7">
    <source>
        <dbReference type="ARBA" id="ARBA00022841"/>
    </source>
</evidence>
<evidence type="ECO:0000256" key="12">
    <source>
        <dbReference type="SAM" id="Phobius"/>
    </source>
</evidence>
<comment type="subcellular location">
    <subcellularLocation>
        <location evidence="1">Cell membrane</location>
        <topology evidence="1">Multi-pass membrane protein</topology>
    </subcellularLocation>
</comment>
<proteinExistence type="inferred from homology"/>
<feature type="transmembrane region" description="Helical" evidence="12">
    <location>
        <begin position="42"/>
        <end position="64"/>
    </location>
</feature>
<feature type="transmembrane region" description="Helical" evidence="12">
    <location>
        <begin position="71"/>
        <end position="90"/>
    </location>
</feature>
<evidence type="ECO:0000256" key="9">
    <source>
        <dbReference type="ARBA" id="ARBA00023136"/>
    </source>
</evidence>
<keyword evidence="8 12" id="KW-1133">Transmembrane helix</keyword>
<dbReference type="PIRSF" id="PIRSF016636">
    <property type="entry name" value="AlgI_DltB"/>
    <property type="match status" value="1"/>
</dbReference>
<evidence type="ECO:0000256" key="3">
    <source>
        <dbReference type="ARBA" id="ARBA00010323"/>
    </source>
</evidence>
<dbReference type="InterPro" id="IPR028362">
    <property type="entry name" value="AlgI"/>
</dbReference>
<dbReference type="PIRSF" id="PIRSF500217">
    <property type="entry name" value="AlgI"/>
    <property type="match status" value="1"/>
</dbReference>
<dbReference type="GO" id="GO:0005886">
    <property type="term" value="C:plasma membrane"/>
    <property type="evidence" value="ECO:0007669"/>
    <property type="project" value="UniProtKB-SubCell"/>
</dbReference>
<dbReference type="GO" id="GO:0042121">
    <property type="term" value="P:alginic acid biosynthetic process"/>
    <property type="evidence" value="ECO:0007669"/>
    <property type="project" value="UniProtKB-KW"/>
</dbReference>
<dbReference type="EMBL" id="BMIF01000015">
    <property type="protein sequence ID" value="GGA79195.1"/>
    <property type="molecule type" value="Genomic_DNA"/>
</dbReference>
<feature type="transmembrane region" description="Helical" evidence="12">
    <location>
        <begin position="243"/>
        <end position="263"/>
    </location>
</feature>
<organism evidence="13 14">
    <name type="scientific">Nitratireductor aestuarii</name>
    <dbReference type="NCBI Taxonomy" id="1735103"/>
    <lineage>
        <taxon>Bacteria</taxon>
        <taxon>Pseudomonadati</taxon>
        <taxon>Pseudomonadota</taxon>
        <taxon>Alphaproteobacteria</taxon>
        <taxon>Hyphomicrobiales</taxon>
        <taxon>Phyllobacteriaceae</taxon>
        <taxon>Nitratireductor</taxon>
    </lineage>
</organism>
<evidence type="ECO:0000313" key="13">
    <source>
        <dbReference type="EMBL" id="GGA79195.1"/>
    </source>
</evidence>
<keyword evidence="5 11" id="KW-1003">Cell membrane</keyword>
<sequence>MLPNSLNFLALFGAITLVHYMLPQRHRWWMLLLASVWLYSTFNPLYLLLLAYTTLVAWGVGLALERERRRIWLVLGVVAQLAVLILFKYADFLLETAEPLLRPVVAANEAFALPRMEWLLPVGLSFYVFSCISYIVDVWRGTQKAERHLGHLALFVAFFPKLIAGPIERAPDLLPQLKAGGTFSEARVVLGLQFLLWGLIKKVVIADGLVSFVDAGFSMPAFQSAVTVLIAVYFYAFQIYCDFSGYSDMAIGMAAILGFQFRANFLRPYMSRNVGEFWSSRWHISLSRWFRDYLYIPLGGSRAGKLRQYLNLMIVFGLSGLWHGAALTFLIWGLLNGLWQVVWLSCRPVITKISAVMPARLFAVLSVLLTFHLVLVTWVFFRAEDVATALAVYQRIWGALPQMPSLLAGYNYTPAFWYSLCLIVALCLVEWLQERRPVETWLPAWPRAARWSVYYTGLALLVVTGHWGAAEFVYMQF</sequence>